<dbReference type="SUPFAM" id="SSF53474">
    <property type="entry name" value="alpha/beta-Hydrolases"/>
    <property type="match status" value="1"/>
</dbReference>
<dbReference type="Proteomes" id="UP000269438">
    <property type="component" value="Unassembled WGS sequence"/>
</dbReference>
<protein>
    <submittedName>
        <fullName evidence="2">Alpha/beta fold hydrolase</fullName>
    </submittedName>
</protein>
<dbReference type="InterPro" id="IPR050228">
    <property type="entry name" value="Carboxylesterase_BioH"/>
</dbReference>
<reference evidence="2 3" key="1">
    <citation type="submission" date="2018-10" db="EMBL/GenBank/DDBJ databases">
        <authorList>
            <person name="Li J."/>
        </authorList>
    </citation>
    <scope>NUCLEOTIDE SEQUENCE [LARGE SCALE GENOMIC DNA]</scope>
    <source>
        <strain evidence="2 3">JCM 11654</strain>
    </source>
</reference>
<feature type="domain" description="AB hydrolase-1" evidence="1">
    <location>
        <begin position="11"/>
        <end position="243"/>
    </location>
</feature>
<dbReference type="GO" id="GO:0016787">
    <property type="term" value="F:hydrolase activity"/>
    <property type="evidence" value="ECO:0007669"/>
    <property type="project" value="UniProtKB-KW"/>
</dbReference>
<evidence type="ECO:0000259" key="1">
    <source>
        <dbReference type="Pfam" id="PF00561"/>
    </source>
</evidence>
<dbReference type="AlphaFoldDB" id="A0A3L7AIC1"/>
<proteinExistence type="predicted"/>
<dbReference type="InterPro" id="IPR029058">
    <property type="entry name" value="AB_hydrolase_fold"/>
</dbReference>
<dbReference type="InterPro" id="IPR000073">
    <property type="entry name" value="AB_hydrolase_1"/>
</dbReference>
<dbReference type="RefSeq" id="WP_121689183.1">
    <property type="nucleotide sequence ID" value="NZ_RCUY01000013.1"/>
</dbReference>
<gene>
    <name evidence="2" type="ORF">D9V34_14370</name>
</gene>
<dbReference type="EMBL" id="RCUY01000013">
    <property type="protein sequence ID" value="RLP80246.1"/>
    <property type="molecule type" value="Genomic_DNA"/>
</dbReference>
<dbReference type="Gene3D" id="3.40.50.1820">
    <property type="entry name" value="alpha/beta hydrolase"/>
    <property type="match status" value="1"/>
</dbReference>
<name>A0A3L7AIC1_9MICO</name>
<dbReference type="PANTHER" id="PTHR43194:SF2">
    <property type="entry name" value="PEROXISOMAL MEMBRANE PROTEIN LPX1"/>
    <property type="match status" value="1"/>
</dbReference>
<keyword evidence="3" id="KW-1185">Reference proteome</keyword>
<dbReference type="Pfam" id="PF00561">
    <property type="entry name" value="Abhydrolase_1"/>
    <property type="match status" value="1"/>
</dbReference>
<keyword evidence="2" id="KW-0378">Hydrolase</keyword>
<organism evidence="2 3">
    <name type="scientific">Mycetocola lacteus</name>
    <dbReference type="NCBI Taxonomy" id="76637"/>
    <lineage>
        <taxon>Bacteria</taxon>
        <taxon>Bacillati</taxon>
        <taxon>Actinomycetota</taxon>
        <taxon>Actinomycetes</taxon>
        <taxon>Micrococcales</taxon>
        <taxon>Microbacteriaceae</taxon>
        <taxon>Mycetocola</taxon>
    </lineage>
</organism>
<evidence type="ECO:0000313" key="3">
    <source>
        <dbReference type="Proteomes" id="UP000269438"/>
    </source>
</evidence>
<accession>A0A3L7AIC1</accession>
<dbReference type="PANTHER" id="PTHR43194">
    <property type="entry name" value="HYDROLASE ALPHA/BETA FOLD FAMILY"/>
    <property type="match status" value="1"/>
</dbReference>
<dbReference type="OrthoDB" id="27092at2"/>
<evidence type="ECO:0000313" key="2">
    <source>
        <dbReference type="EMBL" id="RLP80246.1"/>
    </source>
</evidence>
<sequence length="261" mass="28154">MHAIERGAGTPLILLHGFGVDHRSLLPLDPVFERAGGWRRLYLDLPGTAGTPVGEVRSTADMVDAVAAEITARIGSEPFALLGYSFGGMIARAIAHRLRDRVIGLATVVGVVVSRHEVRDVPEPTVLRHDPEALALAGDAASAYAELAVVQSPENVRAFLDHVQPGLASVDPIGLGRIAARYTLPIEPEAASPEPWTRPALFLTARQDNVVGYRDTWATLDHYPRATFVALDAAGHNVHLDRPELTAALLDDWAARVRAER</sequence>
<comment type="caution">
    <text evidence="2">The sequence shown here is derived from an EMBL/GenBank/DDBJ whole genome shotgun (WGS) entry which is preliminary data.</text>
</comment>